<evidence type="ECO:0000256" key="1">
    <source>
        <dbReference type="SAM" id="Phobius"/>
    </source>
</evidence>
<evidence type="ECO:0000259" key="2">
    <source>
        <dbReference type="Pfam" id="PF07331"/>
    </source>
</evidence>
<feature type="transmembrane region" description="Helical" evidence="1">
    <location>
        <begin position="86"/>
        <end position="114"/>
    </location>
</feature>
<organism evidence="3 4">
    <name type="scientific">Candidatus Segetimicrobium genomatis</name>
    <dbReference type="NCBI Taxonomy" id="2569760"/>
    <lineage>
        <taxon>Bacteria</taxon>
        <taxon>Bacillati</taxon>
        <taxon>Candidatus Sysuimicrobiota</taxon>
        <taxon>Candidatus Sysuimicrobiia</taxon>
        <taxon>Candidatus Sysuimicrobiales</taxon>
        <taxon>Candidatus Segetimicrobiaceae</taxon>
        <taxon>Candidatus Segetimicrobium</taxon>
    </lineage>
</organism>
<dbReference type="AlphaFoldDB" id="A0A537LCS1"/>
<proteinExistence type="predicted"/>
<name>A0A537LCS1_9BACT</name>
<feature type="transmembrane region" description="Helical" evidence="1">
    <location>
        <begin position="6"/>
        <end position="22"/>
    </location>
</feature>
<keyword evidence="1" id="KW-1133">Transmembrane helix</keyword>
<sequence length="158" mass="17189">MQLRPQSALAIGVAVLAAWALIETRGWSIQTALYPRVVATPLLVLALVETLLSLRGEGPAEAAQTMDFSLSTSVTPGLAQRRTVTAFVWLAGFFVIVVLLGFSRAIPLFVFAYLKGQGKETWTVSIVLAALAWLVFYLLFVSLLHLPFAEGLLWTLGK</sequence>
<dbReference type="Pfam" id="PF07331">
    <property type="entry name" value="TctB"/>
    <property type="match status" value="1"/>
</dbReference>
<reference evidence="3 4" key="1">
    <citation type="journal article" date="2019" name="Nat. Microbiol.">
        <title>Mediterranean grassland soil C-N compound turnover is dependent on rainfall and depth, and is mediated by genomically divergent microorganisms.</title>
        <authorList>
            <person name="Diamond S."/>
            <person name="Andeer P.F."/>
            <person name="Li Z."/>
            <person name="Crits-Christoph A."/>
            <person name="Burstein D."/>
            <person name="Anantharaman K."/>
            <person name="Lane K.R."/>
            <person name="Thomas B.C."/>
            <person name="Pan C."/>
            <person name="Northen T.R."/>
            <person name="Banfield J.F."/>
        </authorList>
    </citation>
    <scope>NUCLEOTIDE SEQUENCE [LARGE SCALE GENOMIC DNA]</scope>
    <source>
        <strain evidence="3">NP_4</strain>
    </source>
</reference>
<accession>A0A537LCS1</accession>
<comment type="caution">
    <text evidence="3">The sequence shown here is derived from an EMBL/GenBank/DDBJ whole genome shotgun (WGS) entry which is preliminary data.</text>
</comment>
<keyword evidence="1" id="KW-0812">Transmembrane</keyword>
<evidence type="ECO:0000313" key="4">
    <source>
        <dbReference type="Proteomes" id="UP000319353"/>
    </source>
</evidence>
<evidence type="ECO:0000313" key="3">
    <source>
        <dbReference type="EMBL" id="TMJ05507.1"/>
    </source>
</evidence>
<feature type="domain" description="DUF1468" evidence="2">
    <location>
        <begin position="10"/>
        <end position="148"/>
    </location>
</feature>
<feature type="transmembrane region" description="Helical" evidence="1">
    <location>
        <begin position="126"/>
        <end position="148"/>
    </location>
</feature>
<keyword evidence="1" id="KW-0472">Membrane</keyword>
<dbReference type="EMBL" id="VBAL01000026">
    <property type="protein sequence ID" value="TMJ05507.1"/>
    <property type="molecule type" value="Genomic_DNA"/>
</dbReference>
<gene>
    <name evidence="3" type="ORF">E6H01_02850</name>
</gene>
<protein>
    <recommendedName>
        <fullName evidence="2">DUF1468 domain-containing protein</fullName>
    </recommendedName>
</protein>
<dbReference type="Proteomes" id="UP000319353">
    <property type="component" value="Unassembled WGS sequence"/>
</dbReference>
<dbReference type="InterPro" id="IPR009936">
    <property type="entry name" value="DUF1468"/>
</dbReference>